<gene>
    <name evidence="1" type="ORF">AAW51_4633</name>
</gene>
<evidence type="ECO:0000313" key="2">
    <source>
        <dbReference type="Proteomes" id="UP000035352"/>
    </source>
</evidence>
<organism evidence="1 2">
    <name type="scientific">Caldimonas brevitalea</name>
    <dbReference type="NCBI Taxonomy" id="413882"/>
    <lineage>
        <taxon>Bacteria</taxon>
        <taxon>Pseudomonadati</taxon>
        <taxon>Pseudomonadota</taxon>
        <taxon>Betaproteobacteria</taxon>
        <taxon>Burkholderiales</taxon>
        <taxon>Sphaerotilaceae</taxon>
        <taxon>Caldimonas</taxon>
    </lineage>
</organism>
<dbReference type="EMBL" id="CP011371">
    <property type="protein sequence ID" value="AKJ31324.1"/>
    <property type="molecule type" value="Genomic_DNA"/>
</dbReference>
<keyword evidence="2" id="KW-1185">Reference proteome</keyword>
<dbReference type="Proteomes" id="UP000035352">
    <property type="component" value="Chromosome"/>
</dbReference>
<name>A0A0G3BPH4_9BURK</name>
<reference evidence="1 2" key="1">
    <citation type="submission" date="2015-05" db="EMBL/GenBank/DDBJ databases">
        <authorList>
            <person name="Tang B."/>
            <person name="Yu Y."/>
        </authorList>
    </citation>
    <scope>NUCLEOTIDE SEQUENCE [LARGE SCALE GENOMIC DNA]</scope>
    <source>
        <strain evidence="1 2">DSM 7029</strain>
    </source>
</reference>
<dbReference type="KEGG" id="pbh:AAW51_4633"/>
<proteinExistence type="predicted"/>
<accession>A0A0G3BPH4</accession>
<sequence length="40" mass="4572">MGRESRRQEGTDHFEALVRFTHQLLNPSQPRMAAEGFVDG</sequence>
<evidence type="ECO:0000313" key="1">
    <source>
        <dbReference type="EMBL" id="AKJ31324.1"/>
    </source>
</evidence>
<dbReference type="AlphaFoldDB" id="A0A0G3BPH4"/>
<protein>
    <submittedName>
        <fullName evidence="1">Uncharacterized protein</fullName>
    </submittedName>
</protein>